<dbReference type="Pfam" id="PF00078">
    <property type="entry name" value="RVT_1"/>
    <property type="match status" value="1"/>
</dbReference>
<dbReference type="InterPro" id="IPR003615">
    <property type="entry name" value="HNH_nuc"/>
</dbReference>
<proteinExistence type="predicted"/>
<dbReference type="Pfam" id="PF13655">
    <property type="entry name" value="RVT_N"/>
    <property type="match status" value="1"/>
</dbReference>
<feature type="domain" description="Reverse transcriptase" evidence="1">
    <location>
        <begin position="134"/>
        <end position="374"/>
    </location>
</feature>
<dbReference type="HOGENOM" id="CLU_013584_15_4_2"/>
<organism evidence="2 3">
    <name type="scientific">Methanosarcina vacuolata Z-761</name>
    <dbReference type="NCBI Taxonomy" id="1434123"/>
    <lineage>
        <taxon>Archaea</taxon>
        <taxon>Methanobacteriati</taxon>
        <taxon>Methanobacteriota</taxon>
        <taxon>Stenosarchaea group</taxon>
        <taxon>Methanomicrobia</taxon>
        <taxon>Methanosarcinales</taxon>
        <taxon>Methanosarcinaceae</taxon>
        <taxon>Methanosarcina</taxon>
    </lineage>
</organism>
<sequence length="602" mass="69637">MKVCPMKGSHSNTLIQKAETLAVNLLWNKTNRETGCYSEQAEPINEKLTNKQLKFRWNNINWKAVETHVNRLQVRITKAVFKGKWNLVKRLSYLLTHSFYAKLLAVRKVIQNKGKKTAGIDGELWKTPDAKMKASLSLTNRRYKAKPLKRVHIEKYGKSKKRPLGIPTMYDRAMQSLYALALNPISEATADKHSFGFRKFRSTHDACEQIFGCTCQKFSASWILEGDIKGCFDNISHQWLLDNIPMDKSVLKQFLKAGFVFKQNLFPTKKGTPQGGIISPILANMTLDGIEGILANKYHRGKSGRITKFQRDKHNVNFVRYADDFIVTAKTEEIAEEAKELIKIFLKDKGLELSEEKTLITHINDGFDFLGWNFRKYKGKLLIKPSKKSIQKVTEKISDVIKNGKPWTQEKLIQTLNPIITGWSNYHQGVVSKEIFSEMDKRIWSMTWKWAKRRHPGRSHHWISRKYWHTKGARHWVFSTETNQLKLLSNKKIVRHIKLTLGINPYLDKGYYSERKYNQGLRKLSGKFKKVWDNQEGICPICNFPIDINTDAVERPLHHKNGSHEDNRTSNLIYLHAHCHRQYHATNSKSNNCCPTQGLGDA</sequence>
<dbReference type="NCBIfam" id="TIGR04416">
    <property type="entry name" value="group_II_RT_mat"/>
    <property type="match status" value="1"/>
</dbReference>
<dbReference type="PATRIC" id="fig|1434123.4.peg.1975"/>
<keyword evidence="2" id="KW-0695">RNA-directed DNA polymerase</keyword>
<evidence type="ECO:0000259" key="1">
    <source>
        <dbReference type="PROSITE" id="PS50878"/>
    </source>
</evidence>
<dbReference type="GO" id="GO:0003964">
    <property type="term" value="F:RNA-directed DNA polymerase activity"/>
    <property type="evidence" value="ECO:0007669"/>
    <property type="project" value="UniProtKB-KW"/>
</dbReference>
<keyword evidence="3" id="KW-1185">Reference proteome</keyword>
<dbReference type="KEGG" id="mvc:MSVAZ_1637"/>
<keyword evidence="2" id="KW-0548">Nucleotidyltransferase</keyword>
<dbReference type="Pfam" id="PF08388">
    <property type="entry name" value="GIIM"/>
    <property type="match status" value="1"/>
</dbReference>
<evidence type="ECO:0000313" key="3">
    <source>
        <dbReference type="Proteomes" id="UP000033096"/>
    </source>
</evidence>
<dbReference type="STRING" id="1434123.MSVAZ_1637"/>
<dbReference type="CDD" id="cd00085">
    <property type="entry name" value="HNHc"/>
    <property type="match status" value="1"/>
</dbReference>
<dbReference type="CDD" id="cd01651">
    <property type="entry name" value="RT_G2_intron"/>
    <property type="match status" value="1"/>
</dbReference>
<keyword evidence="2" id="KW-0808">Transferase</keyword>
<name>A0A0E3LHA0_9EURY</name>
<dbReference type="InterPro" id="IPR013597">
    <property type="entry name" value="Mat_intron_G2"/>
</dbReference>
<accession>A0A0E3LHA0</accession>
<reference evidence="2 3" key="1">
    <citation type="submission" date="2014-07" db="EMBL/GenBank/DDBJ databases">
        <title>Methanogenic archaea and the global carbon cycle.</title>
        <authorList>
            <person name="Henriksen J.R."/>
            <person name="Luke J."/>
            <person name="Reinhart S."/>
            <person name="Benedict M.N."/>
            <person name="Youngblut N.D."/>
            <person name="Metcalf M.E."/>
            <person name="Whitaker R.J."/>
            <person name="Metcalf W.W."/>
        </authorList>
    </citation>
    <scope>NUCLEOTIDE SEQUENCE [LARGE SCALE GENOMIC DNA]</scope>
    <source>
        <strain evidence="2 3">Z-761</strain>
    </source>
</reference>
<protein>
    <submittedName>
        <fullName evidence="2">Retron-type RNA-directed DNA polymerase</fullName>
        <ecNumber evidence="2">2.7.7.49</ecNumber>
    </submittedName>
</protein>
<dbReference type="EC" id="2.7.7.49" evidence="2"/>
<dbReference type="EMBL" id="CP009520">
    <property type="protein sequence ID" value="AKB43906.1"/>
    <property type="molecule type" value="Genomic_DNA"/>
</dbReference>
<dbReference type="SUPFAM" id="SSF56672">
    <property type="entry name" value="DNA/RNA polymerases"/>
    <property type="match status" value="1"/>
</dbReference>
<dbReference type="InterPro" id="IPR025960">
    <property type="entry name" value="RVT_N"/>
</dbReference>
<dbReference type="PROSITE" id="PS50878">
    <property type="entry name" value="RT_POL"/>
    <property type="match status" value="1"/>
</dbReference>
<dbReference type="PANTHER" id="PTHR34047:SF8">
    <property type="entry name" value="PROTEIN YKFC"/>
    <property type="match status" value="1"/>
</dbReference>
<dbReference type="AlphaFoldDB" id="A0A0E3LHA0"/>
<evidence type="ECO:0000313" key="2">
    <source>
        <dbReference type="EMBL" id="AKB43906.1"/>
    </source>
</evidence>
<dbReference type="InterPro" id="IPR051083">
    <property type="entry name" value="GrpII_Intron_Splice-Mob/Def"/>
</dbReference>
<dbReference type="InterPro" id="IPR000477">
    <property type="entry name" value="RT_dom"/>
</dbReference>
<dbReference type="PANTHER" id="PTHR34047">
    <property type="entry name" value="NUCLEAR INTRON MATURASE 1, MITOCHONDRIAL-RELATED"/>
    <property type="match status" value="1"/>
</dbReference>
<dbReference type="InterPro" id="IPR043502">
    <property type="entry name" value="DNA/RNA_pol_sf"/>
</dbReference>
<dbReference type="Proteomes" id="UP000033096">
    <property type="component" value="Chromosome"/>
</dbReference>
<dbReference type="InterPro" id="IPR030931">
    <property type="entry name" value="Group_II_RT_mat"/>
</dbReference>
<gene>
    <name evidence="2" type="ORF">MSVAZ_1637</name>
</gene>